<feature type="compositionally biased region" description="Low complexity" evidence="8">
    <location>
        <begin position="1883"/>
        <end position="1892"/>
    </location>
</feature>
<evidence type="ECO:0000256" key="7">
    <source>
        <dbReference type="PROSITE-ProRule" id="PRU01388"/>
    </source>
</evidence>
<feature type="region of interest" description="Disordered" evidence="8">
    <location>
        <begin position="5518"/>
        <end position="5582"/>
    </location>
</feature>
<dbReference type="SMART" id="SM00396">
    <property type="entry name" value="ZnF_UBR1"/>
    <property type="match status" value="1"/>
</dbReference>
<dbReference type="InterPro" id="IPR056530">
    <property type="entry name" value="UBR4-like_dom"/>
</dbReference>
<feature type="compositionally biased region" description="Low complexity" evidence="8">
    <location>
        <begin position="1984"/>
        <end position="2002"/>
    </location>
</feature>
<feature type="compositionally biased region" description="Low complexity" evidence="8">
    <location>
        <begin position="5883"/>
        <end position="5892"/>
    </location>
</feature>
<dbReference type="Pfam" id="PF00569">
    <property type="entry name" value="ZZ"/>
    <property type="match status" value="1"/>
</dbReference>
<dbReference type="Proteomes" id="UP001190700">
    <property type="component" value="Unassembled WGS sequence"/>
</dbReference>
<feature type="compositionally biased region" description="Low complexity" evidence="8">
    <location>
        <begin position="5552"/>
        <end position="5574"/>
    </location>
</feature>
<dbReference type="InterPro" id="IPR003126">
    <property type="entry name" value="Znf_UBR"/>
</dbReference>
<keyword evidence="2" id="KW-0479">Metal-binding</keyword>
<feature type="compositionally biased region" description="Acidic residues" evidence="8">
    <location>
        <begin position="1293"/>
        <end position="1303"/>
    </location>
</feature>
<evidence type="ECO:0000256" key="6">
    <source>
        <dbReference type="PROSITE-ProRule" id="PRU00508"/>
    </source>
</evidence>
<dbReference type="PROSITE" id="PS50135">
    <property type="entry name" value="ZF_ZZ_2"/>
    <property type="match status" value="1"/>
</dbReference>
<dbReference type="InterPro" id="IPR045189">
    <property type="entry name" value="UBR4-like"/>
</dbReference>
<dbReference type="InterPro" id="IPR000433">
    <property type="entry name" value="Znf_ZZ"/>
</dbReference>
<feature type="region of interest" description="Disordered" evidence="8">
    <location>
        <begin position="2355"/>
        <end position="2404"/>
    </location>
</feature>
<feature type="compositionally biased region" description="Gly residues" evidence="8">
    <location>
        <begin position="2374"/>
        <end position="2400"/>
    </location>
</feature>
<feature type="region of interest" description="Disordered" evidence="8">
    <location>
        <begin position="1260"/>
        <end position="1312"/>
    </location>
</feature>
<feature type="compositionally biased region" description="Pro residues" evidence="8">
    <location>
        <begin position="5519"/>
        <end position="5538"/>
    </location>
</feature>
<keyword evidence="13" id="KW-1185">Reference proteome</keyword>
<dbReference type="SMART" id="SM00291">
    <property type="entry name" value="ZnF_ZZ"/>
    <property type="match status" value="1"/>
</dbReference>
<feature type="region of interest" description="Disordered" evidence="8">
    <location>
        <begin position="5881"/>
        <end position="5949"/>
    </location>
</feature>
<feature type="region of interest" description="Disordered" evidence="8">
    <location>
        <begin position="1920"/>
        <end position="2028"/>
    </location>
</feature>
<evidence type="ECO:0000256" key="8">
    <source>
        <dbReference type="SAM" id="MobiDB-lite"/>
    </source>
</evidence>
<feature type="compositionally biased region" description="Gly residues" evidence="8">
    <location>
        <begin position="2003"/>
        <end position="2012"/>
    </location>
</feature>
<keyword evidence="9" id="KW-1133">Transmembrane helix</keyword>
<feature type="compositionally biased region" description="Low complexity" evidence="8">
    <location>
        <begin position="2710"/>
        <end position="2719"/>
    </location>
</feature>
<evidence type="ECO:0000256" key="9">
    <source>
        <dbReference type="SAM" id="Phobius"/>
    </source>
</evidence>
<dbReference type="EMBL" id="LGRX02004396">
    <property type="protein sequence ID" value="KAK3280426.1"/>
    <property type="molecule type" value="Genomic_DNA"/>
</dbReference>
<evidence type="ECO:0000256" key="1">
    <source>
        <dbReference type="ARBA" id="ARBA00009970"/>
    </source>
</evidence>
<reference evidence="12 13" key="1">
    <citation type="journal article" date="2015" name="Genome Biol. Evol.">
        <title>Comparative Genomics of a Bacterivorous Green Alga Reveals Evolutionary Causalities and Consequences of Phago-Mixotrophic Mode of Nutrition.</title>
        <authorList>
            <person name="Burns J.A."/>
            <person name="Paasch A."/>
            <person name="Narechania A."/>
            <person name="Kim E."/>
        </authorList>
    </citation>
    <scope>NUCLEOTIDE SEQUENCE [LARGE SCALE GENOMIC DNA]</scope>
    <source>
        <strain evidence="12 13">PLY_AMNH</strain>
    </source>
</reference>
<feature type="region of interest" description="Disordered" evidence="8">
    <location>
        <begin position="5744"/>
        <end position="5819"/>
    </location>
</feature>
<feature type="compositionally biased region" description="Gly residues" evidence="8">
    <location>
        <begin position="1953"/>
        <end position="1974"/>
    </location>
</feature>
<feature type="region of interest" description="Disordered" evidence="8">
    <location>
        <begin position="1875"/>
        <end position="1894"/>
    </location>
</feature>
<feature type="compositionally biased region" description="Low complexity" evidence="8">
    <location>
        <begin position="2690"/>
        <end position="2699"/>
    </location>
</feature>
<dbReference type="Pfam" id="PF24079">
    <property type="entry name" value="UBR4"/>
    <property type="match status" value="1"/>
</dbReference>
<feature type="region of interest" description="Disordered" evidence="8">
    <location>
        <begin position="2690"/>
        <end position="2730"/>
    </location>
</feature>
<dbReference type="PROSITE" id="PS51157">
    <property type="entry name" value="ZF_UBR"/>
    <property type="match status" value="1"/>
</dbReference>
<feature type="compositionally biased region" description="Gly residues" evidence="8">
    <location>
        <begin position="5893"/>
        <end position="5907"/>
    </location>
</feature>
<name>A0AAE0LCJ7_9CHLO</name>
<keyword evidence="4" id="KW-0862">Zinc</keyword>
<feature type="domain" description="UBR-type" evidence="11">
    <location>
        <begin position="2039"/>
        <end position="2110"/>
    </location>
</feature>
<feature type="compositionally biased region" description="Basic and acidic residues" evidence="8">
    <location>
        <begin position="1278"/>
        <end position="1291"/>
    </location>
</feature>
<evidence type="ECO:0000256" key="3">
    <source>
        <dbReference type="ARBA" id="ARBA00022771"/>
    </source>
</evidence>
<feature type="compositionally biased region" description="Gly residues" evidence="8">
    <location>
        <begin position="2799"/>
        <end position="2808"/>
    </location>
</feature>
<feature type="compositionally biased region" description="Gly residues" evidence="8">
    <location>
        <begin position="1932"/>
        <end position="1943"/>
    </location>
</feature>
<feature type="compositionally biased region" description="Gly residues" evidence="8">
    <location>
        <begin position="5542"/>
        <end position="5551"/>
    </location>
</feature>
<feature type="region of interest" description="Disordered" evidence="8">
    <location>
        <begin position="4653"/>
        <end position="4676"/>
    </location>
</feature>
<dbReference type="CDD" id="cd02249">
    <property type="entry name" value="ZZ"/>
    <property type="match status" value="1"/>
</dbReference>
<keyword evidence="9" id="KW-0812">Transmembrane</keyword>
<feature type="compositionally biased region" description="Low complexity" evidence="8">
    <location>
        <begin position="2789"/>
        <end position="2798"/>
    </location>
</feature>
<feature type="compositionally biased region" description="Low complexity" evidence="8">
    <location>
        <begin position="5914"/>
        <end position="5936"/>
    </location>
</feature>
<feature type="compositionally biased region" description="Gly residues" evidence="8">
    <location>
        <begin position="3888"/>
        <end position="3898"/>
    </location>
</feature>
<feature type="region of interest" description="Disordered" evidence="8">
    <location>
        <begin position="3438"/>
        <end position="3489"/>
    </location>
</feature>
<feature type="compositionally biased region" description="Low complexity" evidence="8">
    <location>
        <begin position="3438"/>
        <end position="3472"/>
    </location>
</feature>
<feature type="region of interest" description="Disordered" evidence="8">
    <location>
        <begin position="3303"/>
        <end position="3338"/>
    </location>
</feature>
<dbReference type="CDD" id="cd19681">
    <property type="entry name" value="UBR-box_BIG_like"/>
    <property type="match status" value="1"/>
</dbReference>
<feature type="compositionally biased region" description="Polar residues" evidence="8">
    <location>
        <begin position="5761"/>
        <end position="5772"/>
    </location>
</feature>
<comment type="similarity">
    <text evidence="1 7">Belongs to the UBR4 family.</text>
</comment>
<keyword evidence="9" id="KW-0472">Membrane</keyword>
<feature type="compositionally biased region" description="Polar residues" evidence="8">
    <location>
        <begin position="3480"/>
        <end position="3489"/>
    </location>
</feature>
<gene>
    <name evidence="12" type="ORF">CYMTET_11725</name>
</gene>
<comment type="caution">
    <text evidence="12">The sequence shown here is derived from an EMBL/GenBank/DDBJ whole genome shotgun (WGS) entry which is preliminary data.</text>
</comment>
<evidence type="ECO:0000313" key="12">
    <source>
        <dbReference type="EMBL" id="KAK3280426.1"/>
    </source>
</evidence>
<dbReference type="InterPro" id="IPR043145">
    <property type="entry name" value="Znf_ZZ_sf"/>
</dbReference>
<dbReference type="Gene3D" id="3.30.60.90">
    <property type="match status" value="1"/>
</dbReference>
<proteinExistence type="inferred from homology"/>
<evidence type="ECO:0000259" key="10">
    <source>
        <dbReference type="PROSITE" id="PS50135"/>
    </source>
</evidence>
<feature type="domain" description="ZZ-type" evidence="10">
    <location>
        <begin position="3371"/>
        <end position="3430"/>
    </location>
</feature>
<protein>
    <submittedName>
        <fullName evidence="12">Uncharacterized protein</fullName>
    </submittedName>
</protein>
<feature type="compositionally biased region" description="Gly residues" evidence="8">
    <location>
        <begin position="2129"/>
        <end position="2139"/>
    </location>
</feature>
<dbReference type="PROSITE" id="PS01357">
    <property type="entry name" value="ZF_ZZ_1"/>
    <property type="match status" value="1"/>
</dbReference>
<feature type="region of interest" description="Disordered" evidence="8">
    <location>
        <begin position="3871"/>
        <end position="3899"/>
    </location>
</feature>
<evidence type="ECO:0000256" key="5">
    <source>
        <dbReference type="PROSITE-ProRule" id="PRU00228"/>
    </source>
</evidence>
<evidence type="ECO:0000313" key="13">
    <source>
        <dbReference type="Proteomes" id="UP001190700"/>
    </source>
</evidence>
<accession>A0AAE0LCJ7</accession>
<feature type="compositionally biased region" description="Low complexity" evidence="8">
    <location>
        <begin position="2355"/>
        <end position="2373"/>
    </location>
</feature>
<dbReference type="Pfam" id="PF13764">
    <property type="entry name" value="E3_UbLigase_R4"/>
    <property type="match status" value="2"/>
</dbReference>
<feature type="transmembrane region" description="Helical" evidence="9">
    <location>
        <begin position="20"/>
        <end position="41"/>
    </location>
</feature>
<sequence>MFSELTRPSGSSQTTTRSPLWEAFLNASASCFLMLGLMNMAPSRSSRIPMHGVEHSLGIFNLYQTFLIFVVFFILVKVLFAQIIHAKSSISVIFLVDTTYRGCASLCEACFCDISPMDIGMEQVAWKELQDLLRNLPTPGFVQASQDSLRLHIEPLLRLQSDCVAGISAQHVNFLLSVWEAVAFIRLCDDYEFSSPFSSAQPDTLFCTGEFCLTSLSRSVELQISPDCRQRLLSLLEVISLQGAGVKCKGQFYDSFFETEIPDIPVDERGEEHPQTAPPTPAPVRLCPISYSSEDVTEHQGPSQRSQNAVLDAINQMMPEALPGKGSLDVSEEDGVASDRELSGHTPECRVAAYLLNSLGCIPRLLQACTSLLLADVDPNDDLVDSDATRMEGVAQFTLQTLVFVRNLLGGSNVHLADPDATEPSFLALADALPVAFQVDLDGMDSLPVAAYPSVPLAAALLECAGGVQGASGTRLRFEVQRRLARVLLAGQLDQVEPLSEAAAGGLPLAVLDSTQALAALTFRVSPRRLCHGLALLAELDSFASAEATAHGISRDVVRAAYAEALPESEESVTCLLSLVALTCSVAWAPLCCADLPPEAPPSITETEDDLLAELHCESGLGPAGGEGRVPQVPLGSPGWSSLQESHGADQPQLDLTCLALKALEVLLQVLLGEGASGKGRKAAAQRLLQKSRMSPTTLPGKGGAWDAVPLLCERHVEALLWVLYQLPRGGEGFAGVSMSMNTFGSEVPVDFGASMMSTDSASWGYHGSAAVAVSKAADFLQRAISLVEVLSHPAVLPAALHGHLARQVLTRLADPPLSVLVVGGRALLTWMKTCLVVRVAADEEGAGSSVLDQGGVGIWETVLSSLQMEGTDAADDKQALQILPERAQLLLLLFHALSEPARVRVLQCTLRAVAATMAPTGEAPETTTPALEGQLPKQPLVIETSPVAASLLVQAHVTLLAEYMVQHFAGIPAWLGTTIRDGLIMQDLVAVLAGSHAGYNGPLPRLPPPTFVVAQAAASSGLCGGRALLALSFELRTDCVAAEAMASTSAANPSAALGGGGMGRGASRAAVEQACGAEGSGPGSLEGLQAHLLGILNGSVSGGVRSLDDVGSVDDAIDEALAERFSAHAAWRLLLRVPPPASSEPGRLCLATSWPSTEPLPAGQLLCQASWVAHGWALADTASSPGAPSAATLLGSLRAARATMEACPGAAGAAGSARLEGCRAGFSGAAAAEQLLRLVQLGLVGWLWRRGVSVELPGTLHLDLPPEAEGEGGPVGESKEDVEGESKGGAEGDPDTGPEGEPEGGPGREAVEDCRQAGGLADAVQELLESSGESWEELLVELGALLEVLSARLQGALRVALEAVLGPVQAQCTELMLRAGLPAAELPASLEQLGVMGGVEAVQGLLHVDDWEEWRANTVADAVVELGFWGEEWADAAESAEVGNGKLVLRHVLAPGLTHGLLSGTHAASGTITSCLLVLHALLDASVLCLRAGRVHAAEKDALETLEQGVGTQRVLHTVVGMLQNTSFVAVHPQCRAVAGQLLQGAQQLEAVDVALAVRRALDEKGLVHLEDLIAPLLPGDGHLPAHEGGRMEQAAECAMRCVLGEAVNGMMRLMEHPSSRQQILNHFLGAEPHADMKPEGGTAQRGVHKGDLGCVILLLEGVRSEEVSARALQLLILLTEGRTGDVPFQSQLRGELRRQLLRLGSPRLGAWLQRHLIGVPGGLATPFTMQLAATLLQLLMEVRGGAGDWDDLGMDAGGLEGDEPAFSEERMQLLDVMLQQLSAALTCSQGEQYLALLTCSASATPGGVLQLVSAVIQQIGAAPGEEGALPGLKGDVPAPVLAFLEKVLRHVAEGGAGVKMLSLPQAVVPVPQRQRARAGSDHSTISCSSSIGGGGGSSLGAGGSGSFLNLEVAAEMRRRSGGTRAEEARGGGGGGNSGGGRSTRQMFGLVGRSGGTGSSEGVGGRGGGGRGGGGREEEDVVGSESDGQSAGSGPSAATARAGGGGIGPGGSAHPSGASAAGGVGAAGGRGEENLAHAVCTFTSSGSSFMEQHWYFCYTCDLTLSKGCCSVCARVCHRGHKVVYSRFSRFFCDCGAGSVHGATCICLQPRQLMEGAAGASASATASAGGMGLQTGGSGPPSSDTSDSEADSDSLGGGDEGTAETGRARWDMAALVLPGKGAAVMKAALEAGLEGRLVELLWAQLRHLKGEVDDIAARMVAAAEHSQLLLQGAPLQWASLPAIGGPGLLHSSRTGSKSSEEGAEVHRAVPTGPSGRPAVLASLRRSFKSGSFDLKAKSEHVGSRELRQKVAAGALTRSALTCSSRGHLAVAEGDRVCLLDVSALLGPMVVPPAATGAAASSGGAAGSSSSRTGSGLGVGGAGGSSGGGAREGGGSGGGGSSDRVGVRPLSRNVSGFDVSQVAFCPANSAYLAVTGLRECQVYTISSRGEVVDRLALELSLNPSTGADEYILQVDWLPGTQTHLVVTTPLFVKLYNLSQDAISPEHCLSLLDGRIAAISLATTGVHHDPVCFIMSQQGILYREPLCATGSGGESLHIIANALEVPREVQGLKGKGVHFSGGQGLLIASYDGGATLLARMDPGLSVLVQASPLLPGTSGSSMPKGTCQWADLVPIRQTAGAAVAGAVNGGQAPPLPPAGLLCVPHAPQPSLAVSFTQSTVWTQPLHPSPASVAAAAAATAGGSAGERERSSPLRSGPPGSSSAGGGSATANGGAAGLHVEGWASVCPAGKEQPMLMLLHSDGSLQMYACPVPPAGLSSSGSAVRGSGAAVVKSPSRSHSGGISGGAAAGGSVQGGDGTAFPVDFFERCVLATAEMKFGGDFLRATDSDGAKLSLSSEEGYVEAPGAGAFRFVVQNPNPENVLVGVRMHVGQSSPSHTPVEVRIFGRSVQLEEGVRRWYDLPFTTAESLLADQEATLTVGPALHEACAPRVDQLEVYVQSKEEFGFKEKLEAQEADALPATSASLSLIRRRELELPPTAKATAAQRTLSGVLRLLHLYSHALHAEGLSPPAFPGGLGRLVRAAAGGERGGVWQACLEVLTPLAMPWSDVAQGSSGAALAVHGLSGRGWELGREAQRWAWKVLCAQGQPRAECQLAKDTARLRLAASAVRWCAQQVATPTQAPGSPGGHVAVPGPGQNAGVVQTYLGAVQTIRRVAKLRPGNLSVVLGEESGLLRMLVAQLDGVVADSSLELDPSDVVAGLVDILCGSVAAHPGEHVHLEALEEALEEEQHLQHAQEAREQEAGGEGGEMADLMDGIMRLLRAPSAAVRGAASSSLLVGLLQHGAGGGRTAGGGAPESAWGDDAESKAGSTGSVMTSSGRHAMGAGAPGSLAIGGAVSQHGFPSGLVSEDGTATMTQYCCDVCSVCPILGRRWHCAVCPDFDMCEECYHHCSPNDFPPQHELSHVMTPLPVDEDGAASSMAGAVGSMASSGPASMASSPPASPTLSSTTSMSTSMAHPPPPSSDQSAAESHSTDSGAAWCSSYARLASLLVEQLAALPATSGEAALPAMQLLQGLVSSSPYAGALAERAVELTLKELDLEGGAARHLAQGVDSPMAHMLLLRLMLLSLLLRTWRACPVSAAPAEPGGDCTQDAARRLLQAPAMRAFLLDLLLLVTELLPPASAPGTGDCMTVAQQTETEESPGAEAVAPGYGALLVSRVPAGAVSYTPFFSDSHVRGRERGHLFEHLPRQLVEVALRLTFALTLPEHGGAPVPLEPWQDLLCDYLAPQVRTTAGARKYARRLLLGACSGTRSTYHTVRDLHLYNVQMMQLRTLATTGAAAGGAGRLPYELHVGLLRCLSAMAEASAVRPANWRRLCAVSDPEALPLVVRVALRAASEEVVLAALKLLTAVLPTTSGHAEDTSPASSTRGEPPGRGGKAGGTSGTCSKALSATGTGVGGKAAAATAVSLGWLLEEQGGLLGRFVEELLLGFNAAPVRQQAQAVLQGVWHSLPAGAPEQVRLAKFLFECIPRLPPYGQNAAELVALVTWLLTGADADAVGTSGEGRNGGAGWRDAGVEAHQRVMEEAVQEDTLVEVVKALKVQNALVAHPNSAIYTSLMSLLEMEGFYLRACPASPATARSRPYNRLKLQHLKAETKYTDNRILIKCISCHSIRSIALSIHDLRRSRMIRTLHIYYNNRPGELSELKNNWSAWHRVATCSLRPAQTELKVDLLLPITACNLMVELDSFHFSLQASAQEVVQCPRCSRVVTDRHGICKNCHENAYQCRQCRNINYENLDAFLCNECGHSRYGRLELSFQARPSFEHDALRGEEDVRQARAVIEAESDAAHRRYQQLVGFKKPLMKLLASIEEGDVEPKESLQQMMVSMPLSSSFKINRKMAILGVLYGEKCRGAYDGIARGMHILAGAREALLMYLAAHNAPLPAAAGLELCSAEPRACQRPPNKCFGCANTFSAHCLEILAALAPHAAWRRPLLAQDVPGELFRCNLHCGPKPARGRARAVVGELVKAEATAAQELHVLLQRKVHYCLENHRSINVAACVHEELQLLAEVAAETPSGPDAIEVWQARLRVVFDILFRAVRAEGAASPAVCEHVLLPCLTIILQTASPAPQRGAGAPAREPHLPAGQPLQGRVPGGGGAFAGEDGAGCARVAVEYSAWAAGKDSFQAYTRRLQNLEAAEAQARKGKGVPTGQDRRDAPARPRGVAVERAALRWRGRAASRSGVGAAVSRPEMWVDALLLSPASSGVRASAAGLVQVLSGRAQHRHFLFLGVLAEMLPKARGAGEAASDFFTLLTSLAQSEVSRRYLVARGLMAQLCAELEKEITAVQQQEQSPVTDISQGLVVKYLAELLGLLLQLPDVRTKFVQGGHLGAVLRVMLAIKCLEVHLTKLLSEAAELLAGVLAEVSSESDGHREALVRSCTESLELALGAAAQGHSQGQAVSILLAQLCNVVCPTKPEPDYLLLLNKAQTQEEFIRGAMTKNPYSSKEVGRLMRDVKNHVCRALEMQGLIEDDHAMELLVAGRIVALDLPVSKVYEQVWLRTVHAAPQPNGRPPATTPGAAGASAMPPMPVMYRLQGLDGEATEPRVDELDEDKVEELDPEEEFRVTRVLAECGGLRVLLQWLHHAGGVGRPAQDHGAQTTLLLRLLAACCQLRQNRLQLLRLGALPLLLTQARCAFATASQAAEAESLLLILEKVATEASAEAGLEAHMEPAAFAAAAPVGQTTPGAAEDPAAPCVPAVDATEQVEAFLEKLKALAAAQQRRGADTVARILPFLAAGDARAMRTLLDHFMPCLDLAGFDRALGTEGGGGTAAAAQRRLQLDIFVKVLESIPQSALGARLQTMLLERGVVRRVAQYLVESFKGCEKGSAEFAAAVEQPGVPYALALLYGVALNHQAASQAVGQEEGLLQLVHALEGVSSEGGAGSHAENLLEALAAAPGEEAGLRMQVEGLRTATREELKRRALQRREQMLAEMGMRRMEIPGSGGERIVAATSPSSIDMRALADLNDEEDEVLSCMVCREGYAAQPSELLGVYCFCKRIRIRQPAPSAPASPAPPTSPGPTPPRSPGGTAAGPSGGVGMPVSPSSASRARSQSGGSPSPGGTAAGGGRSELGYSSVSHFNVIHFSCHAAAKRADASLKTPKKEWEGATLRNNETLCNNLLPIRGDKVREGDYTRCCDHFWGGLQALGRGDGGRVHLATHDLAALLGRFAVGASFSVDAHGGGRESNMKMLLFLIPMARHLLDLATPVQRAVYQMALASAIPSAAEGGAVRGRSAGSWGSIGGEPASPPANSQHTRSMPNSPGVGGSADRGVPSMPRSPGRDSAVMTPTSSHSVPNSPGSGGSSGGGVLSRDLMVGAGLGGEERGGPYLLMLALLLLSPAAWQRCRRELLVIALQQPWLRSFYPQVLAPRSGSAPSTPGVSGSGAGPSSSGGPGEAGADMESPAGMWGSPSPSSSPGPSASFGGRAEAAQLAEPQETEVEAEARLLAETRPMLLFFGVIEQLQQALKPRATGAGREDPQLVQEGNPDEPWVAAMHSKLQNISEMLQVSDRMLEFVEEIESATDLQEAFDIMEVLRDVLEDGCSSSVEFVQSCIDQDDS</sequence>
<dbReference type="PANTHER" id="PTHR21725">
    <property type="entry name" value="E3 UBIQUITIN-PROTEIN LIGASE UBR4"/>
    <property type="match status" value="1"/>
</dbReference>
<feature type="region of interest" description="UBR4 E3 catalytic module" evidence="7">
    <location>
        <begin position="5350"/>
        <end position="6068"/>
    </location>
</feature>
<feature type="zinc finger region" description="UBR-type" evidence="6">
    <location>
        <begin position="2039"/>
        <end position="2110"/>
    </location>
</feature>
<feature type="region of interest" description="Disordered" evidence="8">
    <location>
        <begin position="4583"/>
        <end position="4611"/>
    </location>
</feature>
<evidence type="ECO:0000256" key="4">
    <source>
        <dbReference type="ARBA" id="ARBA00022833"/>
    </source>
</evidence>
<dbReference type="SUPFAM" id="SSF57850">
    <property type="entry name" value="RING/U-box"/>
    <property type="match status" value="1"/>
</dbReference>
<feature type="region of interest" description="Disordered" evidence="8">
    <location>
        <begin position="2128"/>
        <end position="2164"/>
    </location>
</feature>
<evidence type="ECO:0000256" key="2">
    <source>
        <dbReference type="ARBA" id="ARBA00022723"/>
    </source>
</evidence>
<dbReference type="PANTHER" id="PTHR21725:SF1">
    <property type="entry name" value="E3 UBIQUITIN-PROTEIN LIGASE UBR4"/>
    <property type="match status" value="1"/>
</dbReference>
<feature type="transmembrane region" description="Helical" evidence="9">
    <location>
        <begin position="62"/>
        <end position="84"/>
    </location>
</feature>
<evidence type="ECO:0000259" key="11">
    <source>
        <dbReference type="PROSITE" id="PS51157"/>
    </source>
</evidence>
<organism evidence="12 13">
    <name type="scientific">Cymbomonas tetramitiformis</name>
    <dbReference type="NCBI Taxonomy" id="36881"/>
    <lineage>
        <taxon>Eukaryota</taxon>
        <taxon>Viridiplantae</taxon>
        <taxon>Chlorophyta</taxon>
        <taxon>Pyramimonadophyceae</taxon>
        <taxon>Pyramimonadales</taxon>
        <taxon>Pyramimonadaceae</taxon>
        <taxon>Cymbomonas</taxon>
    </lineage>
</organism>
<dbReference type="PROSITE" id="PS52043">
    <property type="entry name" value="UBR4_E3"/>
    <property type="match status" value="1"/>
</dbReference>
<dbReference type="GO" id="GO:0008270">
    <property type="term" value="F:zinc ion binding"/>
    <property type="evidence" value="ECO:0007669"/>
    <property type="project" value="UniProtKB-KW"/>
</dbReference>
<feature type="region of interest" description="Disordered" evidence="8">
    <location>
        <begin position="2789"/>
        <end position="2808"/>
    </location>
</feature>
<keyword evidence="3 5" id="KW-0863">Zinc-finger</keyword>
<dbReference type="InterPro" id="IPR025704">
    <property type="entry name" value="E3_Ub_ligase_UBR4_C"/>
</dbReference>
<feature type="compositionally biased region" description="Polar residues" evidence="8">
    <location>
        <begin position="3324"/>
        <end position="3335"/>
    </location>
</feature>
<feature type="compositionally biased region" description="Basic and acidic residues" evidence="8">
    <location>
        <begin position="1920"/>
        <end position="1931"/>
    </location>
</feature>